<dbReference type="InterPro" id="IPR011990">
    <property type="entry name" value="TPR-like_helical_dom_sf"/>
</dbReference>
<evidence type="ECO:0000313" key="4">
    <source>
        <dbReference type="Proteomes" id="UP000198337"/>
    </source>
</evidence>
<dbReference type="Gene3D" id="3.40.50.1110">
    <property type="entry name" value="SGNH hydrolase"/>
    <property type="match status" value="1"/>
</dbReference>
<dbReference type="PROSITE" id="PS50005">
    <property type="entry name" value="TPR"/>
    <property type="match status" value="1"/>
</dbReference>
<gene>
    <name evidence="3" type="ORF">SAMN04488009_0120</name>
</gene>
<dbReference type="EMBL" id="FZNV01000011">
    <property type="protein sequence ID" value="SNR79903.1"/>
    <property type="molecule type" value="Genomic_DNA"/>
</dbReference>
<proteinExistence type="predicted"/>
<evidence type="ECO:0000256" key="1">
    <source>
        <dbReference type="PROSITE-ProRule" id="PRU00339"/>
    </source>
</evidence>
<dbReference type="Gene3D" id="1.25.40.10">
    <property type="entry name" value="Tetratricopeptide repeat domain"/>
    <property type="match status" value="1"/>
</dbReference>
<feature type="signal peptide" evidence="2">
    <location>
        <begin position="1"/>
        <end position="28"/>
    </location>
</feature>
<feature type="repeat" description="TPR" evidence="1">
    <location>
        <begin position="483"/>
        <end position="516"/>
    </location>
</feature>
<dbReference type="SUPFAM" id="SSF48452">
    <property type="entry name" value="TPR-like"/>
    <property type="match status" value="1"/>
</dbReference>
<dbReference type="PROSITE" id="PS51257">
    <property type="entry name" value="PROKAR_LIPOPROTEIN"/>
    <property type="match status" value="1"/>
</dbReference>
<dbReference type="SUPFAM" id="SSF52266">
    <property type="entry name" value="SGNH hydrolase"/>
    <property type="match status" value="1"/>
</dbReference>
<keyword evidence="4" id="KW-1185">Reference proteome</keyword>
<protein>
    <recommendedName>
        <fullName evidence="5">Tetratricopeptide repeat protein</fullName>
    </recommendedName>
</protein>
<keyword evidence="1" id="KW-0802">TPR repeat</keyword>
<dbReference type="Proteomes" id="UP000198337">
    <property type="component" value="Unassembled WGS sequence"/>
</dbReference>
<dbReference type="InterPro" id="IPR036514">
    <property type="entry name" value="SGNH_hydro_sf"/>
</dbReference>
<organism evidence="3 4">
    <name type="scientific">Maribacter sedimenticola</name>
    <dbReference type="NCBI Taxonomy" id="228956"/>
    <lineage>
        <taxon>Bacteria</taxon>
        <taxon>Pseudomonadati</taxon>
        <taxon>Bacteroidota</taxon>
        <taxon>Flavobacteriia</taxon>
        <taxon>Flavobacteriales</taxon>
        <taxon>Flavobacteriaceae</taxon>
        <taxon>Maribacter</taxon>
    </lineage>
</organism>
<sequence length="551" mass="62377">MIMIYKKRCLSVLLLLIVAFSCTQPKEADKIRILFIGNSYTFYNSTPELLKKIIQEKFPEHVVETQLISDGGMTLADHWQTESTIEAIRTGEWDYVVLQEQSKLGMGVMIDNDMYFGSTDQFFEHSRKFNAEITKAGAKTVFFMTWSNKDQPKEQAILSHAYTTIAKELEAIVAPVGLVWDRVRTNPKIDLYADDGGHPSAMGSYLTAVTLYATLMSDNPLGLPGTIFGNRLSNIGERSLDRGLLIDLSNEEAQLIQEASWEVVQAMQKSSDYLDFEQPDPSYTIPELTKGETIELKKIIGKWYGTGTYGSDYLGQIMEVKDVDGKPEVSLSFYSPHVRDQMRVDNAIIKEDQLILTLHDSLRTRNANLRMSLMSGNMEGILESSGNVQMYKHLYFSKASVHNKIDLSAVALLMESFQSNIVKEGYATAAVKHYEQYSKLIGERYKPEEFYLNAVGYNFLRDEKVNDALNYFELSMIYYPQSVNTYENYAEALIVAGRKDEALAVYTKAYELAKKNGYENFTHMEENLNKLKNNISVDIEGGAVPPPPPPR</sequence>
<evidence type="ECO:0008006" key="5">
    <source>
        <dbReference type="Google" id="ProtNLM"/>
    </source>
</evidence>
<comment type="caution">
    <text evidence="3">The sequence shown here is derived from an EMBL/GenBank/DDBJ whole genome shotgun (WGS) entry which is preliminary data.</text>
</comment>
<dbReference type="CDD" id="cd00229">
    <property type="entry name" value="SGNH_hydrolase"/>
    <property type="match status" value="1"/>
</dbReference>
<reference evidence="3 4" key="1">
    <citation type="submission" date="2017-06" db="EMBL/GenBank/DDBJ databases">
        <authorList>
            <person name="Varghese N."/>
            <person name="Submissions S."/>
        </authorList>
    </citation>
    <scope>NUCLEOTIDE SEQUENCE [LARGE SCALE GENOMIC DNA]</scope>
    <source>
        <strain evidence="3 4">DSM 19840</strain>
    </source>
</reference>
<accession>A0ABY1SMS7</accession>
<evidence type="ECO:0000313" key="3">
    <source>
        <dbReference type="EMBL" id="SNR79903.1"/>
    </source>
</evidence>
<name>A0ABY1SMS7_9FLAO</name>
<feature type="chain" id="PRO_5045699457" description="Tetratricopeptide repeat protein" evidence="2">
    <location>
        <begin position="29"/>
        <end position="551"/>
    </location>
</feature>
<evidence type="ECO:0000256" key="2">
    <source>
        <dbReference type="SAM" id="SignalP"/>
    </source>
</evidence>
<dbReference type="InterPro" id="IPR019734">
    <property type="entry name" value="TPR_rpt"/>
</dbReference>
<keyword evidence="2" id="KW-0732">Signal</keyword>